<evidence type="ECO:0000259" key="6">
    <source>
        <dbReference type="PROSITE" id="PS50937"/>
    </source>
</evidence>
<dbReference type="PROSITE" id="PS50937">
    <property type="entry name" value="HTH_MERR_2"/>
    <property type="match status" value="1"/>
</dbReference>
<dbReference type="InterPro" id="IPR047057">
    <property type="entry name" value="MerR_fam"/>
</dbReference>
<dbReference type="GO" id="GO:0003700">
    <property type="term" value="F:DNA-binding transcription factor activity"/>
    <property type="evidence" value="ECO:0007669"/>
    <property type="project" value="InterPro"/>
</dbReference>
<dbReference type="OrthoDB" id="9808480at2"/>
<keyword evidence="4" id="KW-0804">Transcription</keyword>
<dbReference type="SUPFAM" id="SSF46955">
    <property type="entry name" value="Putative DNA-binding domain"/>
    <property type="match status" value="1"/>
</dbReference>
<dbReference type="PANTHER" id="PTHR30204:SF69">
    <property type="entry name" value="MERR-FAMILY TRANSCRIPTIONAL REGULATOR"/>
    <property type="match status" value="1"/>
</dbReference>
<dbReference type="Gene3D" id="1.10.1660.10">
    <property type="match status" value="1"/>
</dbReference>
<evidence type="ECO:0000256" key="2">
    <source>
        <dbReference type="ARBA" id="ARBA00023015"/>
    </source>
</evidence>
<evidence type="ECO:0000256" key="5">
    <source>
        <dbReference type="SAM" id="Coils"/>
    </source>
</evidence>
<dbReference type="EMBL" id="LLXS01000043">
    <property type="protein sequence ID" value="KRG39760.1"/>
    <property type="molecule type" value="Genomic_DNA"/>
</dbReference>
<dbReference type="GO" id="GO:0003677">
    <property type="term" value="F:DNA binding"/>
    <property type="evidence" value="ECO:0007669"/>
    <property type="project" value="UniProtKB-KW"/>
</dbReference>
<keyword evidence="1" id="KW-0678">Repressor</keyword>
<dbReference type="InterPro" id="IPR000551">
    <property type="entry name" value="MerR-type_HTH_dom"/>
</dbReference>
<dbReference type="PRINTS" id="PR00040">
    <property type="entry name" value="HTHMERR"/>
</dbReference>
<comment type="caution">
    <text evidence="7">The sequence shown here is derived from an EMBL/GenBank/DDBJ whole genome shotgun (WGS) entry which is preliminary data.</text>
</comment>
<keyword evidence="3" id="KW-0238">DNA-binding</keyword>
<dbReference type="SMART" id="SM00422">
    <property type="entry name" value="HTH_MERR"/>
    <property type="match status" value="1"/>
</dbReference>
<reference evidence="7 8" key="1">
    <citation type="submission" date="2015-10" db="EMBL/GenBank/DDBJ databases">
        <title>Genome sequencing and analysis of members of genus Stenotrophomonas.</title>
        <authorList>
            <person name="Patil P.P."/>
            <person name="Midha S."/>
            <person name="Patil P.B."/>
        </authorList>
    </citation>
    <scope>NUCLEOTIDE SEQUENCE [LARGE SCALE GENOMIC DNA]</scope>
    <source>
        <strain evidence="7 8">JCM 9942</strain>
    </source>
</reference>
<gene>
    <name evidence="7" type="ORF">ARC78_13855</name>
</gene>
<dbReference type="Pfam" id="PF13411">
    <property type="entry name" value="MerR_1"/>
    <property type="match status" value="1"/>
</dbReference>
<dbReference type="Proteomes" id="UP000050836">
    <property type="component" value="Unassembled WGS sequence"/>
</dbReference>
<dbReference type="PATRIC" id="fig|40324.138.peg.4441"/>
<protein>
    <submittedName>
        <fullName evidence="7">MerR family transcriptional regulator</fullName>
    </submittedName>
</protein>
<evidence type="ECO:0000256" key="3">
    <source>
        <dbReference type="ARBA" id="ARBA00023125"/>
    </source>
</evidence>
<organism evidence="7 8">
    <name type="scientific">Stenotrophomonas pictorum JCM 9942</name>
    <dbReference type="NCBI Taxonomy" id="1236960"/>
    <lineage>
        <taxon>Bacteria</taxon>
        <taxon>Pseudomonadati</taxon>
        <taxon>Pseudomonadota</taxon>
        <taxon>Gammaproteobacteria</taxon>
        <taxon>Lysobacterales</taxon>
        <taxon>Lysobacteraceae</taxon>
        <taxon>Stenotrophomonas</taxon>
    </lineage>
</organism>
<dbReference type="PANTHER" id="PTHR30204">
    <property type="entry name" value="REDOX-CYCLING DRUG-SENSING TRANSCRIPTIONAL ACTIVATOR SOXR"/>
    <property type="match status" value="1"/>
</dbReference>
<feature type="coiled-coil region" evidence="5">
    <location>
        <begin position="84"/>
        <end position="118"/>
    </location>
</feature>
<evidence type="ECO:0000256" key="1">
    <source>
        <dbReference type="ARBA" id="ARBA00022491"/>
    </source>
</evidence>
<dbReference type="RefSeq" id="WP_017355167.1">
    <property type="nucleotide sequence ID" value="NZ_BAZI01000096.1"/>
</dbReference>
<evidence type="ECO:0000313" key="8">
    <source>
        <dbReference type="Proteomes" id="UP000050836"/>
    </source>
</evidence>
<evidence type="ECO:0000256" key="4">
    <source>
        <dbReference type="ARBA" id="ARBA00023163"/>
    </source>
</evidence>
<feature type="domain" description="HTH merR-type" evidence="6">
    <location>
        <begin position="5"/>
        <end position="74"/>
    </location>
</feature>
<name>A0A0N1CX30_9GAMM</name>
<keyword evidence="2" id="KW-0805">Transcription regulation</keyword>
<accession>A0A0N1CX30</accession>
<keyword evidence="5" id="KW-0175">Coiled coil</keyword>
<dbReference type="AlphaFoldDB" id="A0A0N1CX30"/>
<keyword evidence="8" id="KW-1185">Reference proteome</keyword>
<dbReference type="InterPro" id="IPR009061">
    <property type="entry name" value="DNA-bd_dom_put_sf"/>
</dbReference>
<evidence type="ECO:0000313" key="7">
    <source>
        <dbReference type="EMBL" id="KRG39760.1"/>
    </source>
</evidence>
<sequence length="141" mass="16311">MRPNTFTISRLAAAADVHVETVRYYQRRRLLRQPERPIGGVRRYDENDVNRLQFIRRAQMMGFSLDEIAGLLEITGEGSCEQTRQLTERKLVDVRLRIRELRQLERDLEQKIARCAQVPAGECCPTLDFLERPIKPAATGS</sequence>
<proteinExistence type="predicted"/>